<dbReference type="EMBL" id="JABFAD010000011">
    <property type="protein sequence ID" value="MBA0813209.1"/>
    <property type="molecule type" value="Genomic_DNA"/>
</dbReference>
<evidence type="ECO:0000313" key="1">
    <source>
        <dbReference type="EMBL" id="MBA0813209.1"/>
    </source>
</evidence>
<name>A0A7J9HTJ6_9ROSI</name>
<protein>
    <submittedName>
        <fullName evidence="1">Uncharacterized protein</fullName>
    </submittedName>
</protein>
<accession>A0A7J9HTJ6</accession>
<evidence type="ECO:0000313" key="2">
    <source>
        <dbReference type="Proteomes" id="UP000593560"/>
    </source>
</evidence>
<reference evidence="1 2" key="1">
    <citation type="journal article" date="2019" name="Genome Biol. Evol.">
        <title>Insights into the evolution of the New World diploid cottons (Gossypium, subgenus Houzingenia) based on genome sequencing.</title>
        <authorList>
            <person name="Grover C.E."/>
            <person name="Arick M.A. 2nd"/>
            <person name="Thrash A."/>
            <person name="Conover J.L."/>
            <person name="Sanders W.S."/>
            <person name="Peterson D.G."/>
            <person name="Frelichowski J.E."/>
            <person name="Scheffler J.A."/>
            <person name="Scheffler B.E."/>
            <person name="Wendel J.F."/>
        </authorList>
    </citation>
    <scope>NUCLEOTIDE SEQUENCE [LARGE SCALE GENOMIC DNA]</scope>
    <source>
        <strain evidence="1">0</strain>
        <tissue evidence="1">Leaf</tissue>
    </source>
</reference>
<organism evidence="1 2">
    <name type="scientific">Gossypium harknessii</name>
    <dbReference type="NCBI Taxonomy" id="34285"/>
    <lineage>
        <taxon>Eukaryota</taxon>
        <taxon>Viridiplantae</taxon>
        <taxon>Streptophyta</taxon>
        <taxon>Embryophyta</taxon>
        <taxon>Tracheophyta</taxon>
        <taxon>Spermatophyta</taxon>
        <taxon>Magnoliopsida</taxon>
        <taxon>eudicotyledons</taxon>
        <taxon>Gunneridae</taxon>
        <taxon>Pentapetalae</taxon>
        <taxon>rosids</taxon>
        <taxon>malvids</taxon>
        <taxon>Malvales</taxon>
        <taxon>Malvaceae</taxon>
        <taxon>Malvoideae</taxon>
        <taxon>Gossypium</taxon>
    </lineage>
</organism>
<dbReference type="OrthoDB" id="10320160at2759"/>
<sequence length="104" mass="11758">MNSIDAGLKIKIPICIILNNCFLYTNCSFAPYFLHPYTAASWVEGLFPRHFNNLAFGSRPTCFTSALPSYAGKHQRISLRELVLACQIDKMSRKDSQIIKNLTT</sequence>
<dbReference type="AlphaFoldDB" id="A0A7J9HTJ6"/>
<keyword evidence="2" id="KW-1185">Reference proteome</keyword>
<comment type="caution">
    <text evidence="1">The sequence shown here is derived from an EMBL/GenBank/DDBJ whole genome shotgun (WGS) entry which is preliminary data.</text>
</comment>
<gene>
    <name evidence="1" type="ORF">Gohar_027081</name>
</gene>
<dbReference type="Proteomes" id="UP000593560">
    <property type="component" value="Unassembled WGS sequence"/>
</dbReference>
<proteinExistence type="predicted"/>